<gene>
    <name evidence="1" type="ORF">SDC9_204822</name>
</gene>
<comment type="caution">
    <text evidence="1">The sequence shown here is derived from an EMBL/GenBank/DDBJ whole genome shotgun (WGS) entry which is preliminary data.</text>
</comment>
<reference evidence="1" key="1">
    <citation type="submission" date="2019-08" db="EMBL/GenBank/DDBJ databases">
        <authorList>
            <person name="Kucharzyk K."/>
            <person name="Murdoch R.W."/>
            <person name="Higgins S."/>
            <person name="Loffler F."/>
        </authorList>
    </citation>
    <scope>NUCLEOTIDE SEQUENCE</scope>
</reference>
<dbReference type="Gene3D" id="3.90.190.20">
    <property type="entry name" value="Mur ligase, C-terminal domain"/>
    <property type="match status" value="1"/>
</dbReference>
<name>A0A645J0C0_9ZZZZ</name>
<evidence type="ECO:0000313" key="1">
    <source>
        <dbReference type="EMBL" id="MPN57128.1"/>
    </source>
</evidence>
<proteinExistence type="predicted"/>
<protein>
    <submittedName>
        <fullName evidence="1">Uncharacterized protein</fullName>
    </submittedName>
</protein>
<accession>A0A645J0C0</accession>
<dbReference type="EMBL" id="VSSQ01128301">
    <property type="protein sequence ID" value="MPN57128.1"/>
    <property type="molecule type" value="Genomic_DNA"/>
</dbReference>
<dbReference type="GO" id="GO:0016881">
    <property type="term" value="F:acid-amino acid ligase activity"/>
    <property type="evidence" value="ECO:0007669"/>
    <property type="project" value="InterPro"/>
</dbReference>
<organism evidence="1">
    <name type="scientific">bioreactor metagenome</name>
    <dbReference type="NCBI Taxonomy" id="1076179"/>
    <lineage>
        <taxon>unclassified sequences</taxon>
        <taxon>metagenomes</taxon>
        <taxon>ecological metagenomes</taxon>
    </lineage>
</organism>
<sequence>MVELGEEQETLNRAFGAHMAACADIAILVGPNGPAMEDGLLSASFNQSCLIRVETLAQAMEKLPLYQEPGCTVLFENDLTDNFN</sequence>
<dbReference type="SUPFAM" id="SSF53244">
    <property type="entry name" value="MurD-like peptide ligases, peptide-binding domain"/>
    <property type="match status" value="1"/>
</dbReference>
<dbReference type="InterPro" id="IPR036615">
    <property type="entry name" value="Mur_ligase_C_dom_sf"/>
</dbReference>
<dbReference type="AlphaFoldDB" id="A0A645J0C0"/>